<evidence type="ECO:0000313" key="2">
    <source>
        <dbReference type="Proteomes" id="UP000017834"/>
    </source>
</evidence>
<proteinExistence type="predicted"/>
<accession>A0ABN0QC63</accession>
<evidence type="ECO:0000313" key="1">
    <source>
        <dbReference type="EMBL" id="ESS59916.1"/>
    </source>
</evidence>
<sequence length="114" mass="13057">MVKPFSSLMLAASCVNAHLPGRLVADLRQFCFGKPGHAHHRAAIEAVLQHRPCDAERLFFAPLLDTALLADLKAYCNTLLFKLLCNCHQLVLMLWRLVRRPDKRQRHRANKCQE</sequence>
<dbReference type="Proteomes" id="UP000017834">
    <property type="component" value="Unassembled WGS sequence"/>
</dbReference>
<organism evidence="1 2">
    <name type="scientific">Enterobacter cloacae S611</name>
    <dbReference type="NCBI Taxonomy" id="1399146"/>
    <lineage>
        <taxon>Bacteria</taxon>
        <taxon>Pseudomonadati</taxon>
        <taxon>Pseudomonadota</taxon>
        <taxon>Gammaproteobacteria</taxon>
        <taxon>Enterobacterales</taxon>
        <taxon>Enterobacteriaceae</taxon>
        <taxon>Enterobacter</taxon>
        <taxon>Enterobacter cloacae complex</taxon>
    </lineage>
</organism>
<reference evidence="1 2" key="1">
    <citation type="journal article" date="2014" name="Genome Announc.">
        <title>Draft Genome Sequence of Enterobacter cloacae Strain S611.</title>
        <authorList>
            <person name="Wang D."/>
            <person name="Han C.S."/>
            <person name="Dichosa A.E."/>
            <person name="Gleasner C.D."/>
            <person name="Johnson S.L."/>
            <person name="Daligault H.E."/>
            <person name="Davenport K.W."/>
            <person name="Li P.E."/>
            <person name="Pierson E.A."/>
            <person name="Pierson L.S.III."/>
        </authorList>
    </citation>
    <scope>NUCLEOTIDE SEQUENCE [LARGE SCALE GENOMIC DNA]</scope>
    <source>
        <strain evidence="1 2">S611</strain>
    </source>
</reference>
<name>A0ABN0QC63_ENTCL</name>
<dbReference type="EMBL" id="AXOM01000011">
    <property type="protein sequence ID" value="ESS59916.1"/>
    <property type="molecule type" value="Genomic_DNA"/>
</dbReference>
<protein>
    <recommendedName>
        <fullName evidence="3">Secreted protein</fullName>
    </recommendedName>
</protein>
<gene>
    <name evidence="1" type="ORF">EDP2_3931</name>
</gene>
<comment type="caution">
    <text evidence="1">The sequence shown here is derived from an EMBL/GenBank/DDBJ whole genome shotgun (WGS) entry which is preliminary data.</text>
</comment>
<keyword evidence="2" id="KW-1185">Reference proteome</keyword>
<evidence type="ECO:0008006" key="3">
    <source>
        <dbReference type="Google" id="ProtNLM"/>
    </source>
</evidence>